<feature type="domain" description="SpaA-like prealbumin fold" evidence="7">
    <location>
        <begin position="4338"/>
        <end position="4438"/>
    </location>
</feature>
<evidence type="ECO:0000256" key="2">
    <source>
        <dbReference type="ARBA" id="ARBA00007257"/>
    </source>
</evidence>
<feature type="domain" description="SpaA-like prealbumin fold" evidence="7">
    <location>
        <begin position="1138"/>
        <end position="1203"/>
    </location>
</feature>
<feature type="domain" description="SpaA-like prealbumin fold" evidence="7">
    <location>
        <begin position="3888"/>
        <end position="3954"/>
    </location>
</feature>
<comment type="caution">
    <text evidence="8">The sequence shown here is derived from an EMBL/GenBank/DDBJ whole genome shotgun (WGS) entry which is preliminary data.</text>
</comment>
<keyword evidence="9" id="KW-1185">Reference proteome</keyword>
<feature type="domain" description="SpaA-like prealbumin fold" evidence="7">
    <location>
        <begin position="3636"/>
        <end position="3713"/>
    </location>
</feature>
<feature type="domain" description="SpaA-like prealbumin fold" evidence="7">
    <location>
        <begin position="3330"/>
        <end position="3419"/>
    </location>
</feature>
<feature type="domain" description="SpaA-like prealbumin fold" evidence="7">
    <location>
        <begin position="2675"/>
        <end position="2753"/>
    </location>
</feature>
<feature type="domain" description="SpaA-like prealbumin fold" evidence="7">
    <location>
        <begin position="932"/>
        <end position="1007"/>
    </location>
</feature>
<dbReference type="InterPro" id="IPR041033">
    <property type="entry name" value="SpaA_PFL_dom_1"/>
</dbReference>
<feature type="domain" description="SpaA-like prealbumin fold" evidence="7">
    <location>
        <begin position="1246"/>
        <end position="1329"/>
    </location>
</feature>
<feature type="domain" description="SpaA-like prealbumin fold" evidence="7">
    <location>
        <begin position="3227"/>
        <end position="3326"/>
    </location>
</feature>
<dbReference type="GO" id="GO:0005576">
    <property type="term" value="C:extracellular region"/>
    <property type="evidence" value="ECO:0007669"/>
    <property type="project" value="UniProtKB-SubCell"/>
</dbReference>
<dbReference type="Pfam" id="PF17802">
    <property type="entry name" value="SpaA"/>
    <property type="match status" value="29"/>
</dbReference>
<feature type="domain" description="SpaA-like prealbumin fold" evidence="7">
    <location>
        <begin position="2186"/>
        <end position="2273"/>
    </location>
</feature>
<dbReference type="InterPro" id="IPR013783">
    <property type="entry name" value="Ig-like_fold"/>
</dbReference>
<proteinExistence type="inferred from homology"/>
<feature type="domain" description="SpaA-like prealbumin fold" evidence="7">
    <location>
        <begin position="3997"/>
        <end position="4070"/>
    </location>
</feature>
<dbReference type="PANTHER" id="PTHR36108">
    <property type="entry name" value="COLOSSIN-B-RELATED"/>
    <property type="match status" value="1"/>
</dbReference>
<feature type="domain" description="SpaA-like prealbumin fold" evidence="7">
    <location>
        <begin position="2378"/>
        <end position="2458"/>
    </location>
</feature>
<feature type="domain" description="SpaA-like prealbumin fold" evidence="7">
    <location>
        <begin position="2770"/>
        <end position="2859"/>
    </location>
</feature>
<comment type="subcellular location">
    <subcellularLocation>
        <location evidence="1">Secreted</location>
    </subcellularLocation>
</comment>
<feature type="domain" description="SpaA-like prealbumin fold" evidence="7">
    <location>
        <begin position="2572"/>
        <end position="2658"/>
    </location>
</feature>
<dbReference type="SUPFAM" id="SSF117074">
    <property type="entry name" value="Hypothetical protein PA1324"/>
    <property type="match status" value="1"/>
</dbReference>
<evidence type="ECO:0000256" key="4">
    <source>
        <dbReference type="ARBA" id="ARBA00022729"/>
    </source>
</evidence>
<feature type="domain" description="SpaA-like prealbumin fold" evidence="7">
    <location>
        <begin position="2277"/>
        <end position="2364"/>
    </location>
</feature>
<feature type="domain" description="SpaA-like prealbumin fold" evidence="7">
    <location>
        <begin position="2868"/>
        <end position="2957"/>
    </location>
</feature>
<feature type="domain" description="SpaA-like prealbumin fold" evidence="7">
    <location>
        <begin position="3541"/>
        <end position="3628"/>
    </location>
</feature>
<evidence type="ECO:0000313" key="8">
    <source>
        <dbReference type="EMBL" id="TCU55661.1"/>
    </source>
</evidence>
<keyword evidence="3" id="KW-0964">Secreted</keyword>
<feature type="domain" description="SpaA-like prealbumin fold" evidence="7">
    <location>
        <begin position="3112"/>
        <end position="3222"/>
    </location>
</feature>
<feature type="domain" description="SpaA-like prealbumin fold" evidence="7">
    <location>
        <begin position="3757"/>
        <end position="3831"/>
    </location>
</feature>
<evidence type="ECO:0000259" key="7">
    <source>
        <dbReference type="Pfam" id="PF17802"/>
    </source>
</evidence>
<reference evidence="8 9" key="1">
    <citation type="submission" date="2019-03" db="EMBL/GenBank/DDBJ databases">
        <title>Genomic Encyclopedia of Type Strains, Phase IV (KMG-IV): sequencing the most valuable type-strain genomes for metagenomic binning, comparative biology and taxonomic classification.</title>
        <authorList>
            <person name="Goeker M."/>
        </authorList>
    </citation>
    <scope>NUCLEOTIDE SEQUENCE [LARGE SCALE GENOMIC DNA]</scope>
    <source>
        <strain evidence="8 9">DSM 29481</strain>
    </source>
</reference>
<organism evidence="8 9">
    <name type="scientific">Longicatena caecimuris</name>
    <dbReference type="NCBI Taxonomy" id="1796635"/>
    <lineage>
        <taxon>Bacteria</taxon>
        <taxon>Bacillati</taxon>
        <taxon>Bacillota</taxon>
        <taxon>Erysipelotrichia</taxon>
        <taxon>Erysipelotrichales</taxon>
        <taxon>Erysipelotrichaceae</taxon>
        <taxon>Longicatena</taxon>
    </lineage>
</organism>
<feature type="domain" description="SpaA-like prealbumin fold" evidence="7">
    <location>
        <begin position="4209"/>
        <end position="4308"/>
    </location>
</feature>
<evidence type="ECO:0000256" key="3">
    <source>
        <dbReference type="ARBA" id="ARBA00022525"/>
    </source>
</evidence>
<keyword evidence="4" id="KW-0732">Signal</keyword>
<feature type="domain" description="SpaA-like prealbumin fold" evidence="7">
    <location>
        <begin position="734"/>
        <end position="818"/>
    </location>
</feature>
<feature type="domain" description="SpaA-like prealbumin fold" evidence="7">
    <location>
        <begin position="2479"/>
        <end position="2568"/>
    </location>
</feature>
<dbReference type="Gene3D" id="2.60.40.10">
    <property type="entry name" value="Immunoglobulins"/>
    <property type="match status" value="33"/>
</dbReference>
<feature type="domain" description="SpaA-like prealbumin fold" evidence="7">
    <location>
        <begin position="1744"/>
        <end position="1809"/>
    </location>
</feature>
<evidence type="ECO:0000259" key="6">
    <source>
        <dbReference type="Pfam" id="PF17210"/>
    </source>
</evidence>
<feature type="domain" description="SpaA-like prealbumin fold" evidence="7">
    <location>
        <begin position="2074"/>
        <end position="2181"/>
    </location>
</feature>
<feature type="domain" description="SpaA-like prealbumin fold" evidence="7">
    <location>
        <begin position="1977"/>
        <end position="2049"/>
    </location>
</feature>
<name>A0A4R3T2B9_9FIRM</name>
<dbReference type="InterPro" id="IPR033764">
    <property type="entry name" value="Sdr_B"/>
</dbReference>
<dbReference type="PANTHER" id="PTHR36108:SF13">
    <property type="entry name" value="COLOSSIN-B-RELATED"/>
    <property type="match status" value="1"/>
</dbReference>
<dbReference type="RefSeq" id="WP_207901040.1">
    <property type="nucleotide sequence ID" value="NZ_JANKBG010000021.1"/>
</dbReference>
<feature type="domain" description="SpaA-like prealbumin fold" evidence="7">
    <location>
        <begin position="4471"/>
        <end position="4577"/>
    </location>
</feature>
<comment type="similarity">
    <text evidence="2">Belongs to the serine-aspartate repeat-containing protein (SDr) family.</text>
</comment>
<evidence type="ECO:0000256" key="1">
    <source>
        <dbReference type="ARBA" id="ARBA00004613"/>
    </source>
</evidence>
<dbReference type="SUPFAM" id="SSF49478">
    <property type="entry name" value="Cna protein B-type domain"/>
    <property type="match status" value="7"/>
</dbReference>
<dbReference type="EMBL" id="SMBP01000022">
    <property type="protein sequence ID" value="TCU55661.1"/>
    <property type="molecule type" value="Genomic_DNA"/>
</dbReference>
<evidence type="ECO:0000313" key="9">
    <source>
        <dbReference type="Proteomes" id="UP000295773"/>
    </source>
</evidence>
<gene>
    <name evidence="8" type="ORF">EDD61_12225</name>
</gene>
<feature type="domain" description="SpaA-like prealbumin fold" evidence="7">
    <location>
        <begin position="544"/>
        <end position="606"/>
    </location>
</feature>
<accession>A0A4R3T2B9</accession>
<feature type="domain" description="SpaA-like prealbumin fold" evidence="7">
    <location>
        <begin position="836"/>
        <end position="914"/>
    </location>
</feature>
<dbReference type="Pfam" id="PF17210">
    <property type="entry name" value="SdrD_B"/>
    <property type="match status" value="1"/>
</dbReference>
<feature type="domain" description="SpaA-like prealbumin fold" evidence="7">
    <location>
        <begin position="3462"/>
        <end position="3525"/>
    </location>
</feature>
<dbReference type="Proteomes" id="UP000295773">
    <property type="component" value="Unassembled WGS sequence"/>
</dbReference>
<feature type="domain" description="SD-repeat containing protein B" evidence="6">
    <location>
        <begin position="43"/>
        <end position="111"/>
    </location>
</feature>
<protein>
    <submittedName>
        <fullName evidence="8">SdrD B-like protein</fullName>
    </submittedName>
</protein>
<sequence>MLKRLLHKSCVWIMVTLLVLTNIDWTVYAVEKTTSEDEVATYSISGVIFDDTNKNGEQDKNEPGVSGIEVRAISKDKKTYKAVTEEDGTYHIKVDEAGKYEINMCAKFSDIATYNLNNTVKNNKDKFEIGNYEDDVFLRIAEYDVTKNETLNLGLVQENTQEIEKEIAKLSATRSADCQILNWVSLRVWDNLRVKISYSVNGHAGGSEGYVLKYFGNNKNQHLYCLQPGVALNAGDELCYAGGSLYNNGYSKDKAYKLSLYAYYGIDNPAWKNKKQWEKNLYFLAAQSLIWEQCGVKGIKVYYETGKDTYTYKNEVAMKQYRDDILAKVNNHNKVPSFNGKTMTVTRKEAGGNTFSYTDSNGILGQGNCEVTSKSEGIKSVSFDGNKLNVTLSNNIKYDGKTLSISFVKKFPSLGWNVKQYSATNRQRVYFYGSPKDVKFNIYIKVNTNGNILIKKTDSSGKARKGITFSYGMDKNNLNETTEPTNDKGETKLKRNYAAGTVIYIKEKTVPNDLILDTTIYQRTIKSGENIELAIKNKIKSFPLKIKKINEETNNPIEGAVFSYTDGKATYTGVTDKNGQFTSKVSFPVGTKITITETFAGPGFIAPTGTEKTQTLIINVNPDKNVFTFKNTAIKVKLEIHKENSRTHQPLKNVTFKIGPNLNGQEGAANGFDFKTTDENGYIESRLYDARTKIYYQEWSSEDDSIKLDKTIKTVTFNDTNIGITVKNDEEPVQIKVIKTGKDDLPLENVVFVVQKVVGASWVDVETVKTDKSGKAVTTNKFTRGDIDAGFIRLVERETIPGYDKLKDPIMLSLDNTIEKNVLEVKVENKAIPTIFEVYKYDKDDKNKPLSGAEFEITDTKGNVVCTLVTNNEGKAKTTELLANTTYYIKETKAPKGYKIINGEKEAFKITDTGNHPYYYKKDVPNEPIYGYIEIYKKNQDGKALAGIEFTVYDGDKMIQTLKTDENGYAKSKPLIVSSVYTLKETWAPANILVDFDDQTIDFNNAKSSSGNKWTGTFNPNTLTMTYNITNEETTGLVTIHKIDSEKNNVVVKNATFKLYNSLTGQLLGTQVTNDQGIAKFVDVPLVNDANPLQGYYYLEETTPGDNHILPENTRKYFQLTKEQANFEESFANPPVKGSIEIMKVDEEDPTQKLKDAEFAIYSKNDLTKALETKSTNEEGIVKFEKYRYGEYVVKETKSSKGHYNDLVNGGNDDYWNAELQGYVFNINKDKQKIELNVTNPKSYIQIEVNKKGAGGRPLENVEFELRNSKDEVLETLITNNKGYVKSMAYTVDELNDAYIIETKELHGYILDTQKHFIDLPDNPTHKIELISLKLTNEPKPVNLRLSKVDDNNEPISATFHVKLFNNSQADSRTGTPFYEEDIEINTKDNPKDLNYLLDKCLETTSTNGGYHIEFSETKAYITQKKLNGSFLIKYVPGGTPQLDQDKILTSSLDESEAMRDALSFDGYTGIIKVKNSLKAPKIYIKKVDENGNPLKATFKITSSRTGSYSETITTNVDDGLAEIKLNEFYDGTASSSTNVLKIEETKVEGDFAILNTPITLNFRMDSNNQFNLISSTLPDGVSFIENSSKQIVIQVVNKKPTTEFYMKKSMQSEDNGVISAIIDIDIYKKGQTGVPIKTEKGVNIDNYNSNTLTKITDILTSLPSENDYDVYITETAVIFSSSIDGKIYSKQPKFKAFTYCPNESNPNKIKSLSELIKLTTEGDESSTIYKYVIDFKNEYAPLNIQIKKVDKATNKPLKDAEFTITTKENEVYKLVTTGDVEKDIITIPHTESVHIEETKFPPGYIAGDAFKQDYVISDFQQIKESPSDLVATKYLLELDINNIRQYEFVLNKTDENGSLANATLNLNGTSGSQSISKELKTVNGVLDITPVLSEMADLSMSDWTFSLTEKETDDGLLVLNGVAATFKFHPTYLGTSNTNKYLEVLSKNENMSDLKFDSQNRFAASITLKNNSIPISLILKKQDNSGKPLAGAVFEIKPLHGKAIVVTTSGTSSGDKINLPYDDGYTLHETKAPEGYQLDSTVYYYTLKDFTATGNPITAYNKSVTIKNNPIVGELEITKLDESTKEKLSGAVFELYKGKMPTSGTEREKYDSVNKDNPAYKLIETITIPDSGIEVVKNLAYGEYVLKETTAPKDHDISYELQSVNVSEHGKAVKLDVENKLSSGKLIIQKSTEDGSPLANAEFELRRKDTDEKIGDNLITGADGIAIVESLPYGEYYVKEINTPPGYITVSGAITNVVINSDEKEVKVVNKKAEFSFKLIKQDAASGDRLADAEFGLFKHGDSPYNTTNPAQPLLKFKTNANGVYTGMLSSAGTYDIYELVPPKGYELIKDCFEITVTNEKPAATEVIVSDDRLPVKVTIYKVDSNGGKPLSGAEFAIFNKEDLTTKIADVTETTTPGTYTASIPAAAISYVVIETKAPDGYVLDTTPHNIVINQKVQADIIEFEAEPLTISNDEMSGNVEVVKYDETTGTKKYLAGAVFEIYDSSGKVVDTITTNIEGKAMSKNLSTGSYTMKEIKAPEGYELVSDVYDFTISPTVKHKTISVENKPLTGSFKVKKVDAEDQSKVLANATFAIYKSYEDAKALSGELKSIKTGDSGIAEFSNLLYGTYYVRETGAPKGYYLSTEIKTVEVNKDSGKTNALPFVFTDVKKPTTGKFSVLKRDKDTAEGLQGAEFKVVGINVQYDKTYMTDQNGTFTTDELVFGEYRVTETKAPKGYKLAENPVQTINLNADSDEDSLLLIYDNAKIRASLEILKVDSSDEHKPLESATFDIYSLDDYGNRVEFIERLITDSNGKATSTLLGVGKYEIVEISVPNGYKLSENNDLYFTVNENSPEVITKTIVNDAITGSLKLNKKDSETKEPVEGVEFTVYDADDNAYAVLKTDKYGIASLDKIPYGNYYVKETDVPDGYKLNKDFYEAFAIASKDGQVYEYTIENEPIKGAIELVKVDAEETGIGVPGATYGIFKEAILNEEGKYEVVESSYMEGYDMVTLPDEIEIMDPNENPEEYASDGSEAEESDPNIEINNTLITHVPVKSKILDLGTYYVKEIEAPKDYEINDAVLVAEVKQNEDEETKYDDVLIQVETNDVPKKGKVDILKVDAKDSKKKLKDAVFAIFTEESYNQYLEDLKILEKDPNADISVTEAEIYLTTDEEGKASYDQLKFNESYVLIEYKAPLNYELSDRVERFTPSAENPSFDYTFENTYHDSITIHKINEFGLPLEGVTFALHWAGEDGQVQTDDDEKIATFETGYDGKGIASYRSDQLAPGRYYVTEENPASYGYDKSDEIKIIDITPDKHDYTFYFENQPSKGEIELWKTDEAGKPLPGAKFVLYKAGSSWYQDEEFGDVTEDVKIMDIELDENQHALIKDLDIGFYVIKEEQAPEGYLPINPILINLYSDSTATEKNGKIYYHYENHIVNYPISGQIEVQKSLKGPDGNKVIGNLEKAIFEIRDSKNAVVDTLVTNKEGKATSKTLSKGTYSIVETKAPDGSILNENIGTVTIDGSKVDEPYVYEFTNDVYTGKLKVIKVDEYGNTLADATFEITSDATNEVVDKITTKANGIGISKDLPYGWYTIRETIAPPNCEIDTTSYHRLIGDKDAPIVEVKLENHTSKEGVIKLLKYDKDNPEKRLPGAEFKITSVNDPTFSDVRITNDNGEILLNNYTPGEYKIVETRAPEGYRLDPTPTYFTVEDKSDSFLIPLTNELEKGKITFSKTGEVLTGYVADQTISGLLHLNWETKNLEDVTIGIYATETLYLDGKKYEKDDLILELKSGETSIDLPLGTYMYKELSAPSDYLLDTEFHQIKLTSSDTTENAEAFIDMDDTHATFTAKLTKQFDGMNNPELFKYVKFGVFTQYAIEYIDNNGNQNVIPANSMVAMFGIDSNGKSTMSGIKLPEGRYYVRETATAPGYVLNTTTIPFVINYDNKNVELQIRNDDDPIINYAGYGQIKLQKVGETFTAIETVEENGHIVTKPVFTMDSLSGAVVEIRTKVAVTIDGTYYPVGAVVDTLKSGTKDISRKLPYGTYVVAEKEAPDGFIVDTSEHEVILDQDIVNFKPTLETTTIENHRNKVSLTVYKEFYGVADATALYPKVIFGIFSAEEIKGANDGALIKKDTLVQLMHVDSDGKATNNTLLPVGKYYVKELDTADNFAVETAKYPFTIENNSSGAIVIDGISEDKPIINYPDTGFTPFKFRKVDESGNPLANATFQLFSCTEHHTHDLLANPDESGSCWKPMDTNPAVTSGEDGIVEFKKLANGEYRLVETAAPDGYGLPDGQWKVTINNEATKPVVINSLEGAPDATYVSANGTYEYQIKNVLAHNLKFRKVDTDGSALAGANFQLYSCNNTASSHIHDETANIDGTNLNCWTPISNTPQISDSDGFVEFKSLNDGEYRLVETKAPSGYILPTGQWSVTIKNSSPTPIVFKSIDGAPDVKTVTIGTSFEYQIENELSHNFKFRKVDPDGLALAGASFQLYRCDDTSSGHTHDDLADIEGNGSSCWKPISETPVVSGENGFVEFTDIEEGEYRLAEVAAPEGYELPKGQWAIQVNYTDKENPIKITAKGNSLPPAFKKVETSDGSYEYQVINRKKQDLPIMGSTGNSNYLRYGSIMLILAWLLRKRKKEECYGS</sequence>
<feature type="region of interest" description="Disordered" evidence="5">
    <location>
        <begin position="3020"/>
        <end position="3039"/>
    </location>
</feature>
<evidence type="ECO:0000256" key="5">
    <source>
        <dbReference type="SAM" id="MobiDB-lite"/>
    </source>
</evidence>